<evidence type="ECO:0000313" key="15">
    <source>
        <dbReference type="EMBL" id="PWN22855.1"/>
    </source>
</evidence>
<sequence length="791" mass="87910">MPSSDRGDELNEQEVPLMAGSSSGSASERRRRTAGSSPASVLEMSNGRRKPLKATEKMWVIATVTLITFLGYSSQFFVLIPYWMALPNVQWSTMLLCLIPLNLGLAATYYNYYLVVFTDPGSVPTSWEPDWDSIGGVEVKASTGGPRYCKVCKSYKPPRAHHCRQCKRCVLRMDHHCPWVANCIGHHNYGHFLRFLYSVDVTISIQVALLALRVADWWSPMILWREPSTKDMVLLILNFAQGVPVLLMVGIFSLYHTYALCTNTTTIESWEKDKVATLVRRGKIEAYKYPYDLGFKRNIESILGPRMFLWCWPGQPPMGNGLEYALGEGHGASRSSRLDDAAIGRGGAGQAGNGSRTSASRLLRGEHPNVEAMLRTVAADYPYQFFWPPKDQKRPQRSRGQRNSSGHGLAARYDAAGAFTYGHDSFNPALRPSNGRLKAARTRGEAGAYESDDAHNQGGLRKRVSPDEASQSDPHMQRPHTRGPPPGLVFDDEADGTGASHVSPYHPHYRRPRSDSMSAESVSSAEEAGVVDAGCFPPGTIPGSGKRPGDKRQEREEAEGEEEWIDEEGEEEVEEHEVLEAKEARRWGFRSGEIFPRLFAEDSASEDSQSDSGGSEGDGASTDEEEQYRLQQQQQQRLASGSQPGEGIAGGRIPQLRSRVRRGSEGYEVRPMMYDHAYARQREDEEQRLREYLMRERERLGTGVRDWREWHVEGTAPGEEEIEMSPAGGGAAAGSVGGAGRPLLPSEIMARRAQEVVVDPGWAKFDPDEVQEGEEDGDDYGDYGARPEDRR</sequence>
<evidence type="ECO:0000256" key="10">
    <source>
        <dbReference type="ARBA" id="ARBA00048048"/>
    </source>
</evidence>
<evidence type="ECO:0000256" key="1">
    <source>
        <dbReference type="ARBA" id="ARBA00004141"/>
    </source>
</evidence>
<evidence type="ECO:0000256" key="8">
    <source>
        <dbReference type="ARBA" id="ARBA00023288"/>
    </source>
</evidence>
<evidence type="ECO:0000256" key="12">
    <source>
        <dbReference type="RuleBase" id="RU079119"/>
    </source>
</evidence>
<dbReference type="PANTHER" id="PTHR12246">
    <property type="entry name" value="PALMITOYLTRANSFERASE ZDHHC16"/>
    <property type="match status" value="1"/>
</dbReference>
<keyword evidence="4 11" id="KW-0256">Endoplasmic reticulum</keyword>
<protein>
    <recommendedName>
        <fullName evidence="11">Palmitoyltransferase PFA4</fullName>
        <ecNumber evidence="11">2.3.1.225</ecNumber>
    </recommendedName>
    <alternativeName>
        <fullName evidence="11">Protein S-acyltransferase</fullName>
        <shortName evidence="11">PAT</shortName>
    </alternativeName>
    <alternativeName>
        <fullName evidence="11">Protein fatty acyltransferase 4</fullName>
    </alternativeName>
</protein>
<keyword evidence="5 11" id="KW-1133">Transmembrane helix</keyword>
<comment type="subcellular location">
    <subcellularLocation>
        <location evidence="11">Endoplasmic reticulum membrane</location>
        <topology evidence="11">Multi-pass membrane protein</topology>
    </subcellularLocation>
    <subcellularLocation>
        <location evidence="1">Membrane</location>
        <topology evidence="1">Multi-pass membrane protein</topology>
    </subcellularLocation>
</comment>
<comment type="similarity">
    <text evidence="11">Belongs to the DHHC palmitoyltransferase family. PFA4 subfamily.</text>
</comment>
<dbReference type="HAMAP" id="MF_03199">
    <property type="entry name" value="DHHC_PAT_PFA4"/>
    <property type="match status" value="1"/>
</dbReference>
<accession>A0A316UI37</accession>
<feature type="transmembrane region" description="Helical" evidence="11 12">
    <location>
        <begin position="233"/>
        <end position="255"/>
    </location>
</feature>
<feature type="compositionally biased region" description="Gly residues" evidence="13">
    <location>
        <begin position="727"/>
        <end position="740"/>
    </location>
</feature>
<feature type="transmembrane region" description="Helical" evidence="11 12">
    <location>
        <begin position="58"/>
        <end position="83"/>
    </location>
</feature>
<feature type="region of interest" description="Disordered" evidence="13">
    <location>
        <begin position="598"/>
        <end position="668"/>
    </location>
</feature>
<feature type="active site" description="S-palmitoyl cysteine intermediate" evidence="11">
    <location>
        <position position="177"/>
    </location>
</feature>
<keyword evidence="3 11" id="KW-0812">Transmembrane</keyword>
<dbReference type="OrthoDB" id="331948at2759"/>
<dbReference type="InterPro" id="IPR033682">
    <property type="entry name" value="PFA4"/>
</dbReference>
<feature type="compositionally biased region" description="Acidic residues" evidence="13">
    <location>
        <begin position="556"/>
        <end position="575"/>
    </location>
</feature>
<feature type="compositionally biased region" description="Acidic residues" evidence="13">
    <location>
        <begin position="768"/>
        <end position="781"/>
    </location>
</feature>
<dbReference type="Proteomes" id="UP000245942">
    <property type="component" value="Unassembled WGS sequence"/>
</dbReference>
<feature type="transmembrane region" description="Helical" evidence="11 12">
    <location>
        <begin position="95"/>
        <end position="113"/>
    </location>
</feature>
<evidence type="ECO:0000256" key="13">
    <source>
        <dbReference type="SAM" id="MobiDB-lite"/>
    </source>
</evidence>
<dbReference type="InterPro" id="IPR001594">
    <property type="entry name" value="Palmitoyltrfase_DHHC"/>
</dbReference>
<evidence type="ECO:0000256" key="2">
    <source>
        <dbReference type="ARBA" id="ARBA00022679"/>
    </source>
</evidence>
<evidence type="ECO:0000256" key="11">
    <source>
        <dbReference type="HAMAP-Rule" id="MF_03199"/>
    </source>
</evidence>
<dbReference type="EC" id="2.3.1.225" evidence="11"/>
<dbReference type="Pfam" id="PF01529">
    <property type="entry name" value="DHHC"/>
    <property type="match status" value="1"/>
</dbReference>
<name>A0A316UI37_9BASI</name>
<proteinExistence type="inferred from homology"/>
<evidence type="ECO:0000256" key="6">
    <source>
        <dbReference type="ARBA" id="ARBA00023136"/>
    </source>
</evidence>
<feature type="region of interest" description="Disordered" evidence="13">
    <location>
        <begin position="336"/>
        <end position="359"/>
    </location>
</feature>
<keyword evidence="2 11" id="KW-0808">Transferase</keyword>
<feature type="region of interest" description="Disordered" evidence="13">
    <location>
        <begin position="386"/>
        <end position="408"/>
    </location>
</feature>
<comment type="caution">
    <text evidence="11">Lacks conserved residue(s) required for the propagation of feature annotation.</text>
</comment>
<feature type="region of interest" description="Disordered" evidence="13">
    <location>
        <begin position="1"/>
        <end position="48"/>
    </location>
</feature>
<evidence type="ECO:0000256" key="4">
    <source>
        <dbReference type="ARBA" id="ARBA00022824"/>
    </source>
</evidence>
<comment type="catalytic activity">
    <reaction evidence="10 11 12">
        <text>L-cysteinyl-[protein] + hexadecanoyl-CoA = S-hexadecanoyl-L-cysteinyl-[protein] + CoA</text>
        <dbReference type="Rhea" id="RHEA:36683"/>
        <dbReference type="Rhea" id="RHEA-COMP:10131"/>
        <dbReference type="Rhea" id="RHEA-COMP:11032"/>
        <dbReference type="ChEBI" id="CHEBI:29950"/>
        <dbReference type="ChEBI" id="CHEBI:57287"/>
        <dbReference type="ChEBI" id="CHEBI:57379"/>
        <dbReference type="ChEBI" id="CHEBI:74151"/>
        <dbReference type="EC" id="2.3.1.225"/>
    </reaction>
</comment>
<feature type="region of interest" description="Disordered" evidence="13">
    <location>
        <begin position="717"/>
        <end position="743"/>
    </location>
</feature>
<dbReference type="GO" id="GO:0005789">
    <property type="term" value="C:endoplasmic reticulum membrane"/>
    <property type="evidence" value="ECO:0007669"/>
    <property type="project" value="UniProtKB-SubCell"/>
</dbReference>
<evidence type="ECO:0000313" key="16">
    <source>
        <dbReference type="Proteomes" id="UP000245942"/>
    </source>
</evidence>
<evidence type="ECO:0000259" key="14">
    <source>
        <dbReference type="Pfam" id="PF01529"/>
    </source>
</evidence>
<feature type="compositionally biased region" description="Basic and acidic residues" evidence="13">
    <location>
        <begin position="576"/>
        <end position="585"/>
    </location>
</feature>
<feature type="region of interest" description="Disordered" evidence="13">
    <location>
        <begin position="425"/>
        <end position="585"/>
    </location>
</feature>
<dbReference type="EMBL" id="KZ819322">
    <property type="protein sequence ID" value="PWN22855.1"/>
    <property type="molecule type" value="Genomic_DNA"/>
</dbReference>
<reference evidence="15 16" key="1">
    <citation type="journal article" date="2018" name="Mol. Biol. Evol.">
        <title>Broad Genomic Sampling Reveals a Smut Pathogenic Ancestry of the Fungal Clade Ustilaginomycotina.</title>
        <authorList>
            <person name="Kijpornyongpan T."/>
            <person name="Mondo S.J."/>
            <person name="Barry K."/>
            <person name="Sandor L."/>
            <person name="Lee J."/>
            <person name="Lipzen A."/>
            <person name="Pangilinan J."/>
            <person name="LaButti K."/>
            <person name="Hainaut M."/>
            <person name="Henrissat B."/>
            <person name="Grigoriev I.V."/>
            <person name="Spatafora J.W."/>
            <person name="Aime M.C."/>
        </authorList>
    </citation>
    <scope>NUCLEOTIDE SEQUENCE [LARGE SCALE GENOMIC DNA]</scope>
    <source>
        <strain evidence="15 16">MCA 4718</strain>
    </source>
</reference>
<comment type="domain">
    <text evidence="11 12">The DHHC domain is required for palmitoyltransferase activity.</text>
</comment>
<comment type="function">
    <text evidence="11">Mediates the reversible addition of palmitate to target proteins, thereby regulating their membrane association and biological function.</text>
</comment>
<dbReference type="AlphaFoldDB" id="A0A316UI37"/>
<evidence type="ECO:0000256" key="3">
    <source>
        <dbReference type="ARBA" id="ARBA00022692"/>
    </source>
</evidence>
<keyword evidence="8 11" id="KW-0449">Lipoprotein</keyword>
<dbReference type="PROSITE" id="PS50216">
    <property type="entry name" value="DHHC"/>
    <property type="match status" value="1"/>
</dbReference>
<keyword evidence="9 11" id="KW-0012">Acyltransferase</keyword>
<keyword evidence="7 11" id="KW-0564">Palmitate</keyword>
<dbReference type="InterPro" id="IPR039859">
    <property type="entry name" value="PFA4/ZDH16/20/ERF2-like"/>
</dbReference>
<keyword evidence="6 11" id="KW-0472">Membrane</keyword>
<evidence type="ECO:0000256" key="9">
    <source>
        <dbReference type="ARBA" id="ARBA00023315"/>
    </source>
</evidence>
<feature type="region of interest" description="Disordered" evidence="13">
    <location>
        <begin position="757"/>
        <end position="791"/>
    </location>
</feature>
<feature type="domain" description="Palmitoyltransferase DHHC" evidence="14">
    <location>
        <begin position="145"/>
        <end position="272"/>
    </location>
</feature>
<organism evidence="15 16">
    <name type="scientific">Pseudomicrostroma glucosiphilum</name>
    <dbReference type="NCBI Taxonomy" id="1684307"/>
    <lineage>
        <taxon>Eukaryota</taxon>
        <taxon>Fungi</taxon>
        <taxon>Dikarya</taxon>
        <taxon>Basidiomycota</taxon>
        <taxon>Ustilaginomycotina</taxon>
        <taxon>Exobasidiomycetes</taxon>
        <taxon>Microstromatales</taxon>
        <taxon>Microstromatales incertae sedis</taxon>
        <taxon>Pseudomicrostroma</taxon>
    </lineage>
</organism>
<evidence type="ECO:0000256" key="7">
    <source>
        <dbReference type="ARBA" id="ARBA00023139"/>
    </source>
</evidence>
<gene>
    <name evidence="11" type="primary">PFA4</name>
    <name evidence="15" type="ORF">BCV69DRAFT_296827</name>
</gene>
<evidence type="ECO:0000256" key="5">
    <source>
        <dbReference type="ARBA" id="ARBA00022989"/>
    </source>
</evidence>
<dbReference type="STRING" id="1684307.A0A316UI37"/>
<feature type="compositionally biased region" description="Low complexity" evidence="13">
    <location>
        <begin position="629"/>
        <end position="638"/>
    </location>
</feature>
<feature type="compositionally biased region" description="Low complexity" evidence="13">
    <location>
        <begin position="515"/>
        <end position="531"/>
    </location>
</feature>
<dbReference type="GO" id="GO:0019706">
    <property type="term" value="F:protein-cysteine S-palmitoyltransferase activity"/>
    <property type="evidence" value="ECO:0007669"/>
    <property type="project" value="UniProtKB-UniRule"/>
</dbReference>
<keyword evidence="16" id="KW-1185">Reference proteome</keyword>